<evidence type="ECO:0000313" key="3">
    <source>
        <dbReference type="Proteomes" id="UP001156905"/>
    </source>
</evidence>
<accession>A0ABQ6BGH6</accession>
<comment type="caution">
    <text evidence="2">The sequence shown here is derived from an EMBL/GenBank/DDBJ whole genome shotgun (WGS) entry which is preliminary data.</text>
</comment>
<evidence type="ECO:0000256" key="1">
    <source>
        <dbReference type="SAM" id="SignalP"/>
    </source>
</evidence>
<name>A0ABQ6BGH6_9BRAD</name>
<keyword evidence="1" id="KW-0732">Signal</keyword>
<keyword evidence="3" id="KW-1185">Reference proteome</keyword>
<dbReference type="Proteomes" id="UP001156905">
    <property type="component" value="Unassembled WGS sequence"/>
</dbReference>
<protein>
    <recommendedName>
        <fullName evidence="4">DUF3551 domain-containing protein</fullName>
    </recommendedName>
</protein>
<proteinExistence type="predicted"/>
<evidence type="ECO:0008006" key="4">
    <source>
        <dbReference type="Google" id="ProtNLM"/>
    </source>
</evidence>
<feature type="chain" id="PRO_5046691877" description="DUF3551 domain-containing protein" evidence="1">
    <location>
        <begin position="24"/>
        <end position="90"/>
    </location>
</feature>
<evidence type="ECO:0000313" key="2">
    <source>
        <dbReference type="EMBL" id="GLR91292.1"/>
    </source>
</evidence>
<feature type="signal peptide" evidence="1">
    <location>
        <begin position="1"/>
        <end position="23"/>
    </location>
</feature>
<dbReference type="EMBL" id="BSOW01000045">
    <property type="protein sequence ID" value="GLR91292.1"/>
    <property type="molecule type" value="Genomic_DNA"/>
</dbReference>
<reference evidence="3" key="1">
    <citation type="journal article" date="2019" name="Int. J. Syst. Evol. Microbiol.">
        <title>The Global Catalogue of Microorganisms (GCM) 10K type strain sequencing project: providing services to taxonomists for standard genome sequencing and annotation.</title>
        <authorList>
            <consortium name="The Broad Institute Genomics Platform"/>
            <consortium name="The Broad Institute Genome Sequencing Center for Infectious Disease"/>
            <person name="Wu L."/>
            <person name="Ma J."/>
        </authorList>
    </citation>
    <scope>NUCLEOTIDE SEQUENCE [LARGE SCALE GENOMIC DNA]</scope>
    <source>
        <strain evidence="3">NBRC 102520</strain>
    </source>
</reference>
<dbReference type="RefSeq" id="WP_348522557.1">
    <property type="nucleotide sequence ID" value="NZ_BSOW01000045.1"/>
</dbReference>
<organism evidence="2 3">
    <name type="scientific">Bradyrhizobium iriomotense</name>
    <dbReference type="NCBI Taxonomy" id="441950"/>
    <lineage>
        <taxon>Bacteria</taxon>
        <taxon>Pseudomonadati</taxon>
        <taxon>Pseudomonadota</taxon>
        <taxon>Alphaproteobacteria</taxon>
        <taxon>Hyphomicrobiales</taxon>
        <taxon>Nitrobacteraceae</taxon>
        <taxon>Bradyrhizobium</taxon>
    </lineage>
</organism>
<sequence length="90" mass="9712">MIRQIALALVAFATLISSRDARAREFGGYDCTDDCSGHAAGYRWAEAHNVTSDSGCPLRGGAISFYEGCLVYVEDPFRGADEDDDGNDID</sequence>
<gene>
    <name evidence="2" type="ORF">GCM10007857_80090</name>
</gene>